<dbReference type="Gene3D" id="3.30.950.10">
    <property type="entry name" value="Methyltransferase, Cobalt-precorrin-4 Transmethylase, Domain 2"/>
    <property type="match status" value="1"/>
</dbReference>
<dbReference type="NCBIfam" id="TIGR01465">
    <property type="entry name" value="cobM_cbiF"/>
    <property type="match status" value="1"/>
</dbReference>
<keyword evidence="5 8" id="KW-0808">Transferase</keyword>
<keyword evidence="6" id="KW-0949">S-adenosyl-L-methionine</keyword>
<dbReference type="InterPro" id="IPR006362">
    <property type="entry name" value="Cbl_synth_CobM/CibF"/>
</dbReference>
<dbReference type="Proteomes" id="UP001596143">
    <property type="component" value="Unassembled WGS sequence"/>
</dbReference>
<protein>
    <submittedName>
        <fullName evidence="8">Precorrin-4 C(11)-methyltransferase</fullName>
        <ecNumber evidence="8">2.1.1.133</ecNumber>
    </submittedName>
</protein>
<organism evidence="8 9">
    <name type="scientific">Aliibacillus thermotolerans</name>
    <dbReference type="NCBI Taxonomy" id="1834418"/>
    <lineage>
        <taxon>Bacteria</taxon>
        <taxon>Bacillati</taxon>
        <taxon>Bacillota</taxon>
        <taxon>Bacilli</taxon>
        <taxon>Bacillales</taxon>
        <taxon>Bacillaceae</taxon>
        <taxon>Aliibacillus</taxon>
    </lineage>
</organism>
<dbReference type="GO" id="GO:0032259">
    <property type="term" value="P:methylation"/>
    <property type="evidence" value="ECO:0007669"/>
    <property type="project" value="UniProtKB-KW"/>
</dbReference>
<dbReference type="InterPro" id="IPR035996">
    <property type="entry name" value="4pyrrol_Methylase_sf"/>
</dbReference>
<dbReference type="EMBL" id="JBHSPF010000059">
    <property type="protein sequence ID" value="MFC5629371.1"/>
    <property type="molecule type" value="Genomic_DNA"/>
</dbReference>
<dbReference type="GO" id="GO:0046026">
    <property type="term" value="F:precorrin-4 C11-methyltransferase activity"/>
    <property type="evidence" value="ECO:0007669"/>
    <property type="project" value="UniProtKB-EC"/>
</dbReference>
<evidence type="ECO:0000259" key="7">
    <source>
        <dbReference type="Pfam" id="PF00590"/>
    </source>
</evidence>
<dbReference type="Pfam" id="PF00590">
    <property type="entry name" value="TP_methylase"/>
    <property type="match status" value="1"/>
</dbReference>
<dbReference type="InterPro" id="IPR014777">
    <property type="entry name" value="4pyrrole_Mease_sub1"/>
</dbReference>
<reference evidence="9" key="1">
    <citation type="journal article" date="2019" name="Int. J. Syst. Evol. Microbiol.">
        <title>The Global Catalogue of Microorganisms (GCM) 10K type strain sequencing project: providing services to taxonomists for standard genome sequencing and annotation.</title>
        <authorList>
            <consortium name="The Broad Institute Genomics Platform"/>
            <consortium name="The Broad Institute Genome Sequencing Center for Infectious Disease"/>
            <person name="Wu L."/>
            <person name="Ma J."/>
        </authorList>
    </citation>
    <scope>NUCLEOTIDE SEQUENCE [LARGE SCALE GENOMIC DNA]</scope>
    <source>
        <strain evidence="9">CGMCC 1.15790</strain>
    </source>
</reference>
<comment type="similarity">
    <text evidence="2">Belongs to the precorrin methyltransferase family.</text>
</comment>
<feature type="domain" description="Tetrapyrrole methylase" evidence="7">
    <location>
        <begin position="6"/>
        <end position="211"/>
    </location>
</feature>
<dbReference type="InterPro" id="IPR014776">
    <property type="entry name" value="4pyrrole_Mease_sub2"/>
</dbReference>
<name>A0ABW0UBM7_9BACI</name>
<accession>A0ABW0UBM7</accession>
<evidence type="ECO:0000313" key="9">
    <source>
        <dbReference type="Proteomes" id="UP001596143"/>
    </source>
</evidence>
<keyword evidence="3" id="KW-0169">Cobalamin biosynthesis</keyword>
<comment type="caution">
    <text evidence="8">The sequence shown here is derived from an EMBL/GenBank/DDBJ whole genome shotgun (WGS) entry which is preliminary data.</text>
</comment>
<keyword evidence="9" id="KW-1185">Reference proteome</keyword>
<evidence type="ECO:0000256" key="4">
    <source>
        <dbReference type="ARBA" id="ARBA00022603"/>
    </source>
</evidence>
<dbReference type="InterPro" id="IPR003043">
    <property type="entry name" value="Uropor_MeTrfase_CS"/>
</dbReference>
<comment type="pathway">
    <text evidence="1">Cofactor biosynthesis; adenosylcobalamin biosynthesis.</text>
</comment>
<evidence type="ECO:0000256" key="3">
    <source>
        <dbReference type="ARBA" id="ARBA00022573"/>
    </source>
</evidence>
<evidence type="ECO:0000256" key="6">
    <source>
        <dbReference type="ARBA" id="ARBA00022691"/>
    </source>
</evidence>
<sequence length="263" mass="28945">MTQPLVHMIGAGPGDPELITVKGKKLIEEADLILYTDSLVNPELFTNVKEGAVVKKSAGMHLDELVDIMAEAALQGKKVARVHTGDPSVYGAIFEQMKKLAERGIDTKIIPGVSAAFAAAASAKLELTVPELTQTVILTRAEGRTPMPEKEKLVDLARHQCSIALFLSATLIKKVVASFLEAGWTKEDAVVVVYKASWPDEIVLRTTLGRLQEDMRKHRITKQAMVIVSKAADEKRLQSGNFESKLYDKTFTHGYRKGEKVYE</sequence>
<keyword evidence="4 8" id="KW-0489">Methyltransferase</keyword>
<dbReference type="CDD" id="cd11641">
    <property type="entry name" value="Precorrin-4_C11-MT"/>
    <property type="match status" value="1"/>
</dbReference>
<dbReference type="Gene3D" id="3.40.1010.10">
    <property type="entry name" value="Cobalt-precorrin-4 Transmethylase, Domain 1"/>
    <property type="match status" value="1"/>
</dbReference>
<dbReference type="RefSeq" id="WP_270897096.1">
    <property type="nucleotide sequence ID" value="NZ_JBHSPF010000059.1"/>
</dbReference>
<proteinExistence type="inferred from homology"/>
<dbReference type="EC" id="2.1.1.133" evidence="8"/>
<evidence type="ECO:0000256" key="5">
    <source>
        <dbReference type="ARBA" id="ARBA00022679"/>
    </source>
</evidence>
<dbReference type="PROSITE" id="PS00839">
    <property type="entry name" value="SUMT_1"/>
    <property type="match status" value="1"/>
</dbReference>
<dbReference type="InterPro" id="IPR000878">
    <property type="entry name" value="4pyrrol_Mease"/>
</dbReference>
<evidence type="ECO:0000256" key="2">
    <source>
        <dbReference type="ARBA" id="ARBA00005879"/>
    </source>
</evidence>
<gene>
    <name evidence="8" type="primary">cobM</name>
    <name evidence="8" type="ORF">ACFPTR_10950</name>
</gene>
<dbReference type="SUPFAM" id="SSF53790">
    <property type="entry name" value="Tetrapyrrole methylase"/>
    <property type="match status" value="1"/>
</dbReference>
<evidence type="ECO:0000313" key="8">
    <source>
        <dbReference type="EMBL" id="MFC5629371.1"/>
    </source>
</evidence>
<dbReference type="PANTHER" id="PTHR45790">
    <property type="entry name" value="SIROHEME SYNTHASE-RELATED"/>
    <property type="match status" value="1"/>
</dbReference>
<dbReference type="PANTHER" id="PTHR45790:SF4">
    <property type="entry name" value="COBALT-PRECORRIN-4 C(11)-METHYLTRANSFERASE"/>
    <property type="match status" value="1"/>
</dbReference>
<evidence type="ECO:0000256" key="1">
    <source>
        <dbReference type="ARBA" id="ARBA00004953"/>
    </source>
</evidence>
<dbReference type="InterPro" id="IPR050161">
    <property type="entry name" value="Siro_Cobalamin_biosynth"/>
</dbReference>